<proteinExistence type="predicted"/>
<evidence type="ECO:0000256" key="7">
    <source>
        <dbReference type="ARBA" id="ARBA00022737"/>
    </source>
</evidence>
<dbReference type="RefSeq" id="XP_003284400.1">
    <property type="nucleotide sequence ID" value="XM_003284352.1"/>
</dbReference>
<dbReference type="OMA" id="IICIKRC"/>
<dbReference type="FunFam" id="2.60.40.150:FF:000042">
    <property type="entry name" value="Copine 3"/>
    <property type="match status" value="1"/>
</dbReference>
<evidence type="ECO:0000259" key="11">
    <source>
        <dbReference type="PROSITE" id="PS50004"/>
    </source>
</evidence>
<dbReference type="GO" id="GO:0071277">
    <property type="term" value="P:cellular response to calcium ion"/>
    <property type="evidence" value="ECO:0000318"/>
    <property type="project" value="GO_Central"/>
</dbReference>
<evidence type="ECO:0000256" key="9">
    <source>
        <dbReference type="ARBA" id="ARBA00023136"/>
    </source>
</evidence>
<comment type="subcellular location">
    <subcellularLocation>
        <location evidence="2">Cell membrane</location>
    </subcellularLocation>
    <subcellularLocation>
        <location evidence="3">Cytoplasm</location>
    </subcellularLocation>
    <subcellularLocation>
        <location evidence="1">Nucleus</location>
    </subcellularLocation>
</comment>
<evidence type="ECO:0000256" key="10">
    <source>
        <dbReference type="ARBA" id="ARBA00023242"/>
    </source>
</evidence>
<evidence type="ECO:0000313" key="12">
    <source>
        <dbReference type="EMBL" id="EGC39050.1"/>
    </source>
</evidence>
<dbReference type="GO" id="GO:0005886">
    <property type="term" value="C:plasma membrane"/>
    <property type="evidence" value="ECO:0000318"/>
    <property type="project" value="GO_Central"/>
</dbReference>
<evidence type="ECO:0000256" key="4">
    <source>
        <dbReference type="ARBA" id="ARBA00022475"/>
    </source>
</evidence>
<keyword evidence="13" id="KW-1185">Reference proteome</keyword>
<dbReference type="GO" id="GO:0005737">
    <property type="term" value="C:cytoplasm"/>
    <property type="evidence" value="ECO:0007669"/>
    <property type="project" value="UniProtKB-SubCell"/>
</dbReference>
<dbReference type="GO" id="GO:0005634">
    <property type="term" value="C:nucleus"/>
    <property type="evidence" value="ECO:0007669"/>
    <property type="project" value="UniProtKB-SubCell"/>
</dbReference>
<protein>
    <recommendedName>
        <fullName evidence="11">C2 domain-containing protein</fullName>
    </recommendedName>
</protein>
<dbReference type="eggNOG" id="KOG1327">
    <property type="taxonomic scope" value="Eukaryota"/>
</dbReference>
<dbReference type="AlphaFoldDB" id="F0ZAH7"/>
<dbReference type="SMART" id="SM00239">
    <property type="entry name" value="C2"/>
    <property type="match status" value="2"/>
</dbReference>
<dbReference type="OrthoDB" id="5855668at2759"/>
<dbReference type="Pfam" id="PF07002">
    <property type="entry name" value="Copine"/>
    <property type="match status" value="1"/>
</dbReference>
<sequence>MIPSFQQPKKIRYELTIKCQVKKKSDLCVVLSEKIEKWNQVGRTEVAKNTSSLNFKHAITIYYQPEKSQHLSFSILDVSDENFEFIAGEKSYGCFNTTLRNLISSPGNKMKDSSGSSYTIEVQAHEVPESTSNIILKVEGDNFDKKDLFSSDPYFIILKDVEGHGLVSIYKSEIIKKCLSPIFLPINLKLCAFNSNDMNRKIKFEFYDHNKISSDELIGEFYTTTNTLVESIREFEIINPKKSSKSNYKNSGLVKFKEVTIVTTPTIYDYINGGFKINLMLGINCGASSENIHDISNIESNQYIQAIQEICDILKPYNTSGKINIQGFGCNHEGPNEYNEPCYCKPFKFCPEAPQVETAQNVVGLYLENIGKYSFKSPSNFSELIKYACKKVIFTHGEIPQCIYRSEAILAVHAASTAPISIIIVGVGKDGFQFTSLLDGDKNTIRDSKYQAWKRDCVQFVQFNHHREDPQTFAYQVIEELPTQFLSYVDMEKILPPR</sequence>
<dbReference type="InterPro" id="IPR000008">
    <property type="entry name" value="C2_dom"/>
</dbReference>
<keyword evidence="6" id="KW-0479">Metal-binding</keyword>
<evidence type="ECO:0000256" key="2">
    <source>
        <dbReference type="ARBA" id="ARBA00004236"/>
    </source>
</evidence>
<dbReference type="KEGG" id="dpp:DICPUDRAFT_75368"/>
<dbReference type="InterPro" id="IPR010734">
    <property type="entry name" value="Copine_C"/>
</dbReference>
<dbReference type="GO" id="GO:0005544">
    <property type="term" value="F:calcium-dependent phospholipid binding"/>
    <property type="evidence" value="ECO:0000318"/>
    <property type="project" value="GO_Central"/>
</dbReference>
<evidence type="ECO:0000256" key="8">
    <source>
        <dbReference type="ARBA" id="ARBA00022837"/>
    </source>
</evidence>
<keyword evidence="8" id="KW-0106">Calcium</keyword>
<dbReference type="Pfam" id="PF00168">
    <property type="entry name" value="C2"/>
    <property type="match status" value="2"/>
</dbReference>
<dbReference type="Proteomes" id="UP000001064">
    <property type="component" value="Unassembled WGS sequence"/>
</dbReference>
<dbReference type="InParanoid" id="F0ZAH7"/>
<dbReference type="PROSITE" id="PS50004">
    <property type="entry name" value="C2"/>
    <property type="match status" value="1"/>
</dbReference>
<gene>
    <name evidence="12" type="ORF">DICPUDRAFT_75368</name>
</gene>
<keyword evidence="10" id="KW-0539">Nucleus</keyword>
<evidence type="ECO:0000256" key="5">
    <source>
        <dbReference type="ARBA" id="ARBA00022490"/>
    </source>
</evidence>
<dbReference type="InterPro" id="IPR035892">
    <property type="entry name" value="C2_domain_sf"/>
</dbReference>
<keyword evidence="5" id="KW-0963">Cytoplasm</keyword>
<dbReference type="SUPFAM" id="SSF49562">
    <property type="entry name" value="C2 domain (Calcium/lipid-binding domain, CaLB)"/>
    <property type="match status" value="2"/>
</dbReference>
<dbReference type="GO" id="GO:0046872">
    <property type="term" value="F:metal ion binding"/>
    <property type="evidence" value="ECO:0007669"/>
    <property type="project" value="UniProtKB-KW"/>
</dbReference>
<feature type="domain" description="C2" evidence="11">
    <location>
        <begin position="112"/>
        <end position="239"/>
    </location>
</feature>
<dbReference type="PANTHER" id="PTHR10857:SF58">
    <property type="entry name" value="COPINE-C"/>
    <property type="match status" value="1"/>
</dbReference>
<evidence type="ECO:0000256" key="6">
    <source>
        <dbReference type="ARBA" id="ARBA00022723"/>
    </source>
</evidence>
<keyword evidence="9" id="KW-0472">Membrane</keyword>
<dbReference type="Gene3D" id="2.60.40.150">
    <property type="entry name" value="C2 domain"/>
    <property type="match status" value="1"/>
</dbReference>
<dbReference type="InterPro" id="IPR037768">
    <property type="entry name" value="C2B_Copine"/>
</dbReference>
<dbReference type="GeneID" id="10506075"/>
<reference evidence="13" key="1">
    <citation type="journal article" date="2011" name="Genome Biol.">
        <title>Comparative genomics of the social amoebae Dictyostelium discoideum and Dictyostelium purpureum.</title>
        <authorList>
            <consortium name="US DOE Joint Genome Institute (JGI-PGF)"/>
            <person name="Sucgang R."/>
            <person name="Kuo A."/>
            <person name="Tian X."/>
            <person name="Salerno W."/>
            <person name="Parikh A."/>
            <person name="Feasley C.L."/>
            <person name="Dalin E."/>
            <person name="Tu H."/>
            <person name="Huang E."/>
            <person name="Barry K."/>
            <person name="Lindquist E."/>
            <person name="Shapiro H."/>
            <person name="Bruce D."/>
            <person name="Schmutz J."/>
            <person name="Salamov A."/>
            <person name="Fey P."/>
            <person name="Gaudet P."/>
            <person name="Anjard C."/>
            <person name="Babu M.M."/>
            <person name="Basu S."/>
            <person name="Bushmanova Y."/>
            <person name="van der Wel H."/>
            <person name="Katoh-Kurasawa M."/>
            <person name="Dinh C."/>
            <person name="Coutinho P.M."/>
            <person name="Saito T."/>
            <person name="Elias M."/>
            <person name="Schaap P."/>
            <person name="Kay R.R."/>
            <person name="Henrissat B."/>
            <person name="Eichinger L."/>
            <person name="Rivero F."/>
            <person name="Putnam N.H."/>
            <person name="West C.M."/>
            <person name="Loomis W.F."/>
            <person name="Chisholm R.L."/>
            <person name="Shaulsky G."/>
            <person name="Strassmann J.E."/>
            <person name="Queller D.C."/>
            <person name="Kuspa A."/>
            <person name="Grigoriev I.V."/>
        </authorList>
    </citation>
    <scope>NUCLEOTIDE SEQUENCE [LARGE SCALE GENOMIC DNA]</scope>
    <source>
        <strain evidence="13">QSDP1</strain>
    </source>
</reference>
<keyword evidence="7" id="KW-0677">Repeat</keyword>
<dbReference type="InterPro" id="IPR045052">
    <property type="entry name" value="Copine"/>
</dbReference>
<accession>F0ZAH7</accession>
<evidence type="ECO:0000313" key="13">
    <source>
        <dbReference type="Proteomes" id="UP000001064"/>
    </source>
</evidence>
<dbReference type="EMBL" id="GL870964">
    <property type="protein sequence ID" value="EGC39050.1"/>
    <property type="molecule type" value="Genomic_DNA"/>
</dbReference>
<dbReference type="VEuPathDB" id="AmoebaDB:DICPUDRAFT_75368"/>
<keyword evidence="4" id="KW-1003">Cell membrane</keyword>
<name>F0ZAH7_DICPU</name>
<organism evidence="12 13">
    <name type="scientific">Dictyostelium purpureum</name>
    <name type="common">Slime mold</name>
    <dbReference type="NCBI Taxonomy" id="5786"/>
    <lineage>
        <taxon>Eukaryota</taxon>
        <taxon>Amoebozoa</taxon>
        <taxon>Evosea</taxon>
        <taxon>Eumycetozoa</taxon>
        <taxon>Dictyostelia</taxon>
        <taxon>Dictyosteliales</taxon>
        <taxon>Dictyosteliaceae</taxon>
        <taxon>Dictyostelium</taxon>
    </lineage>
</organism>
<dbReference type="CDD" id="cd04047">
    <property type="entry name" value="C2B_Copine"/>
    <property type="match status" value="1"/>
</dbReference>
<dbReference type="PANTHER" id="PTHR10857">
    <property type="entry name" value="COPINE"/>
    <property type="match status" value="1"/>
</dbReference>
<evidence type="ECO:0000256" key="3">
    <source>
        <dbReference type="ARBA" id="ARBA00004496"/>
    </source>
</evidence>
<evidence type="ECO:0000256" key="1">
    <source>
        <dbReference type="ARBA" id="ARBA00004123"/>
    </source>
</evidence>